<dbReference type="AlphaFoldDB" id="A0AAD0P0K4"/>
<dbReference type="GeneID" id="32689935"/>
<feature type="region of interest" description="Disordered" evidence="1">
    <location>
        <begin position="335"/>
        <end position="357"/>
    </location>
</feature>
<dbReference type="Gene3D" id="3.40.50.10540">
    <property type="entry name" value="Crotonobetainyl-coa:carnitine coa-transferase, domain 1"/>
    <property type="match status" value="1"/>
</dbReference>
<name>A0AAD0P0K4_9ACTN</name>
<dbReference type="Gene3D" id="3.30.1540.10">
    <property type="entry name" value="formyl-coa transferase, domain 3"/>
    <property type="match status" value="1"/>
</dbReference>
<reference evidence="2 3" key="1">
    <citation type="submission" date="2018-05" db="EMBL/GenBank/DDBJ databases">
        <title>Complete genome sequence of Gordonia terrae NRRL B-16283.</title>
        <authorList>
            <person name="Garlena R.A."/>
            <person name="Russell D.A."/>
            <person name="Hatfull G.F."/>
        </authorList>
    </citation>
    <scope>NUCLEOTIDE SEQUENCE [LARGE SCALE GENOMIC DNA]</scope>
    <source>
        <strain evidence="2 3">NRRL B-16283</strain>
    </source>
</reference>
<evidence type="ECO:0000313" key="3">
    <source>
        <dbReference type="Proteomes" id="UP000247118"/>
    </source>
</evidence>
<dbReference type="PANTHER" id="PTHR48228:SF5">
    <property type="entry name" value="ALPHA-METHYLACYL-COA RACEMASE"/>
    <property type="match status" value="1"/>
</dbReference>
<keyword evidence="2" id="KW-0808">Transferase</keyword>
<dbReference type="RefSeq" id="WP_004019436.1">
    <property type="nucleotide sequence ID" value="NZ_CABEIC010000002.1"/>
</dbReference>
<dbReference type="GO" id="GO:0016740">
    <property type="term" value="F:transferase activity"/>
    <property type="evidence" value="ECO:0007669"/>
    <property type="project" value="UniProtKB-KW"/>
</dbReference>
<evidence type="ECO:0000256" key="1">
    <source>
        <dbReference type="SAM" id="MobiDB-lite"/>
    </source>
</evidence>
<dbReference type="SUPFAM" id="SSF89796">
    <property type="entry name" value="CoA-transferase family III (CaiB/BaiF)"/>
    <property type="match status" value="1"/>
</dbReference>
<proteinExistence type="predicted"/>
<gene>
    <name evidence="2" type="ORF">DLJ61_19215</name>
</gene>
<dbReference type="PANTHER" id="PTHR48228">
    <property type="entry name" value="SUCCINYL-COA--D-CITRAMALATE COA-TRANSFERASE"/>
    <property type="match status" value="1"/>
</dbReference>
<dbReference type="Proteomes" id="UP000247118">
    <property type="component" value="Chromosome"/>
</dbReference>
<dbReference type="Pfam" id="PF02515">
    <property type="entry name" value="CoA_transf_3"/>
    <property type="match status" value="1"/>
</dbReference>
<dbReference type="EMBL" id="CP029604">
    <property type="protein sequence ID" value="AWO85359.1"/>
    <property type="molecule type" value="Genomic_DNA"/>
</dbReference>
<sequence>MSVESTTPPLAGTRIIELAGIGPGPFAAMMLADMGAEVITVDRPGGNPWAVGGHGILFRSRRHVAVNLKSEAGAAVVRRLCADADGLIETFRPGVAERLGVGPADCRHHNPNLVYGRMTGWGQTGPMASLPGHDINYIALTGALHQIGRKGGPPVPPLNLVGDFGGGGTFLAFGMLAGILSARAGHGGRVVDAAMIDGASALMAMFHSYRAEGDFVEERGANLLDTGAFFYDVYETRDGQWVSIGAIENQFWTELCDVLELPDAMRHDHLDPKRWDEYRIILEKRVAEYDRAELDALFDGRNTCYAPVLRMSEAVEHPHNRARNTFVTVDDVVQPAPAPRFDGHPPTAPRPRRAPGADTVEVLGETGFSPTEIEALLADGVIDSTP</sequence>
<dbReference type="InterPro" id="IPR003673">
    <property type="entry name" value="CoA-Trfase_fam_III"/>
</dbReference>
<protein>
    <submittedName>
        <fullName evidence="2">CoA transferase</fullName>
    </submittedName>
</protein>
<accession>A0AAD0P0K4</accession>
<dbReference type="InterPro" id="IPR023606">
    <property type="entry name" value="CoA-Trfase_III_dom_1_sf"/>
</dbReference>
<dbReference type="InterPro" id="IPR050509">
    <property type="entry name" value="CoA-transferase_III"/>
</dbReference>
<dbReference type="InterPro" id="IPR044855">
    <property type="entry name" value="CoA-Trfase_III_dom3_sf"/>
</dbReference>
<evidence type="ECO:0000313" key="2">
    <source>
        <dbReference type="EMBL" id="AWO85359.1"/>
    </source>
</evidence>
<dbReference type="KEGG" id="gta:BCM27_19020"/>
<organism evidence="2 3">
    <name type="scientific">Gordonia terrae</name>
    <dbReference type="NCBI Taxonomy" id="2055"/>
    <lineage>
        <taxon>Bacteria</taxon>
        <taxon>Bacillati</taxon>
        <taxon>Actinomycetota</taxon>
        <taxon>Actinomycetes</taxon>
        <taxon>Mycobacteriales</taxon>
        <taxon>Gordoniaceae</taxon>
        <taxon>Gordonia</taxon>
    </lineage>
</organism>